<evidence type="ECO:0000256" key="1">
    <source>
        <dbReference type="SAM" id="MobiDB-lite"/>
    </source>
</evidence>
<feature type="transmembrane region" description="Helical" evidence="2">
    <location>
        <begin position="345"/>
        <end position="369"/>
    </location>
</feature>
<accession>A0A4T0FM20</accession>
<reference evidence="3 4" key="1">
    <citation type="submission" date="2019-03" db="EMBL/GenBank/DDBJ databases">
        <title>Sequencing 23 genomes of Wallemia ichthyophaga.</title>
        <authorList>
            <person name="Gostincar C."/>
        </authorList>
    </citation>
    <scope>NUCLEOTIDE SEQUENCE [LARGE SCALE GENOMIC DNA]</scope>
    <source>
        <strain evidence="3 4">EXF-5753</strain>
    </source>
</reference>
<evidence type="ECO:0000256" key="2">
    <source>
        <dbReference type="SAM" id="Phobius"/>
    </source>
</evidence>
<evidence type="ECO:0000313" key="4">
    <source>
        <dbReference type="Proteomes" id="UP000310189"/>
    </source>
</evidence>
<dbReference type="Proteomes" id="UP000310189">
    <property type="component" value="Unassembled WGS sequence"/>
</dbReference>
<feature type="region of interest" description="Disordered" evidence="1">
    <location>
        <begin position="386"/>
        <end position="413"/>
    </location>
</feature>
<feature type="region of interest" description="Disordered" evidence="1">
    <location>
        <begin position="436"/>
        <end position="518"/>
    </location>
</feature>
<protein>
    <submittedName>
        <fullName evidence="3">Uncharacterized protein</fullName>
    </submittedName>
</protein>
<comment type="caution">
    <text evidence="3">The sequence shown here is derived from an EMBL/GenBank/DDBJ whole genome shotgun (WGS) entry which is preliminary data.</text>
</comment>
<keyword evidence="2" id="KW-0472">Membrane</keyword>
<organism evidence="3 4">
    <name type="scientific">Wallemia hederae</name>
    <dbReference type="NCBI Taxonomy" id="1540922"/>
    <lineage>
        <taxon>Eukaryota</taxon>
        <taxon>Fungi</taxon>
        <taxon>Dikarya</taxon>
        <taxon>Basidiomycota</taxon>
        <taxon>Wallemiomycotina</taxon>
        <taxon>Wallemiomycetes</taxon>
        <taxon>Wallemiales</taxon>
        <taxon>Wallemiaceae</taxon>
        <taxon>Wallemia</taxon>
    </lineage>
</organism>
<evidence type="ECO:0000313" key="3">
    <source>
        <dbReference type="EMBL" id="TIA88514.1"/>
    </source>
</evidence>
<gene>
    <name evidence="3" type="ORF">E3P99_02545</name>
</gene>
<keyword evidence="2" id="KW-1133">Transmembrane helix</keyword>
<sequence>MQLSVLTHRLSLSKIPASGNRLMDTPLPAPTPYPTTYGNSFPVLLPSERNKVRKRVPRAQYRRVNKQADEESYQRRFGKRYGAGTAPDNEGYPECDNVSNSVVTCYPDADTSLTSGDYSKLIWNPNLPQFTETGSLDIYLFSADTEQVVQSWQDVPNQRGSQPINPGDDWWSPIDSGWGPYDAQDPSQWSGTTRDWTYYAVLVPAGQSLSGGEEHQATFTAVQTAPLQNLVASSSASSISTASSRSSLSNASTASTAHATESIISSVSSASMASMASLSSISASNSELYSSITQSSLSTQSVLSTAASNSLFTTTNSNGDSVTSSVRVTPTGVLQNNGDDDNFPAWAIAVIVVLGVLALLGIAGGMYMLARHWRNTHGAAAAAEAGGAAGGANTPTQSEPLMKEHQGDGAGAAGAAGLGGAAAGAGLGAAGGAAATARSSEGSSEENGDREGPITSNEAAAMADAFRQALRSPEFDSGSGSGAAGSSGATGASQGVSGVQQSSAARQPELVNGSEGSH</sequence>
<dbReference type="OrthoDB" id="2278929at2759"/>
<proteinExistence type="predicted"/>
<dbReference type="AlphaFoldDB" id="A0A4T0FM20"/>
<feature type="compositionally biased region" description="Low complexity" evidence="1">
    <location>
        <begin position="486"/>
        <end position="505"/>
    </location>
</feature>
<dbReference type="EMBL" id="SPNW01000037">
    <property type="protein sequence ID" value="TIA88514.1"/>
    <property type="molecule type" value="Genomic_DNA"/>
</dbReference>
<keyword evidence="4" id="KW-1185">Reference proteome</keyword>
<keyword evidence="2" id="KW-0812">Transmembrane</keyword>
<name>A0A4T0FM20_9BASI</name>